<protein>
    <submittedName>
        <fullName evidence="3">CRISPR-associated protein Cas5</fullName>
    </submittedName>
</protein>
<dbReference type="AlphaFoldDB" id="A0A0F7FZE7"/>
<keyword evidence="4" id="KW-1185">Reference proteome</keyword>
<dbReference type="GO" id="GO:0043571">
    <property type="term" value="P:maintenance of CRISPR repeat elements"/>
    <property type="evidence" value="ECO:0007669"/>
    <property type="project" value="InterPro"/>
</dbReference>
<dbReference type="Gene3D" id="3.30.70.2660">
    <property type="match status" value="1"/>
</dbReference>
<dbReference type="InterPro" id="IPR013422">
    <property type="entry name" value="CRISPR-assoc_prot_Cas5_N"/>
</dbReference>
<evidence type="ECO:0000256" key="2">
    <source>
        <dbReference type="SAM" id="MobiDB-lite"/>
    </source>
</evidence>
<dbReference type="PATRIC" id="fig|408015.6.peg.4689"/>
<dbReference type="NCBIfam" id="TIGR02593">
    <property type="entry name" value="CRISPR_cas5"/>
    <property type="match status" value="1"/>
</dbReference>
<dbReference type="NCBIfam" id="TIGR01868">
    <property type="entry name" value="casD_Cas5e"/>
    <property type="match status" value="1"/>
</dbReference>
<evidence type="ECO:0000256" key="1">
    <source>
        <dbReference type="ARBA" id="ARBA00023118"/>
    </source>
</evidence>
<dbReference type="GO" id="GO:0051607">
    <property type="term" value="P:defense response to virus"/>
    <property type="evidence" value="ECO:0007669"/>
    <property type="project" value="UniProtKB-KW"/>
</dbReference>
<dbReference type="Proteomes" id="UP000034034">
    <property type="component" value="Chromosome"/>
</dbReference>
<reference evidence="3" key="1">
    <citation type="submission" date="2019-08" db="EMBL/GenBank/DDBJ databases">
        <title>Complete genome sequence of a mangrove-derived Streptomyces xiamenensis.</title>
        <authorList>
            <person name="Xu J."/>
        </authorList>
    </citation>
    <scope>NUCLEOTIDE SEQUENCE</scope>
    <source>
        <strain evidence="3">318</strain>
    </source>
</reference>
<proteinExistence type="predicted"/>
<dbReference type="InterPro" id="IPR021124">
    <property type="entry name" value="CRISPR-assoc_prot_Cas5"/>
</dbReference>
<dbReference type="InterPro" id="IPR010147">
    <property type="entry name" value="CRISPR-assoc_prot_CasD"/>
</dbReference>
<gene>
    <name evidence="3" type="ORF">SXIM_46330</name>
</gene>
<dbReference type="RefSeq" id="WP_046725014.1">
    <property type="nucleotide sequence ID" value="NZ_CP009922.3"/>
</dbReference>
<dbReference type="Pfam" id="PF09704">
    <property type="entry name" value="Cas_Cas5d"/>
    <property type="match status" value="1"/>
</dbReference>
<dbReference type="GO" id="GO:0003723">
    <property type="term" value="F:RNA binding"/>
    <property type="evidence" value="ECO:0007669"/>
    <property type="project" value="InterPro"/>
</dbReference>
<dbReference type="STRING" id="408015.SXIM_46330"/>
<dbReference type="KEGG" id="sxi:SXIM_46330"/>
<dbReference type="CDD" id="cd09756">
    <property type="entry name" value="Cas5_I-E"/>
    <property type="match status" value="1"/>
</dbReference>
<organism evidence="3 4">
    <name type="scientific">Streptomyces xiamenensis</name>
    <dbReference type="NCBI Taxonomy" id="408015"/>
    <lineage>
        <taxon>Bacteria</taxon>
        <taxon>Bacillati</taxon>
        <taxon>Actinomycetota</taxon>
        <taxon>Actinomycetes</taxon>
        <taxon>Kitasatosporales</taxon>
        <taxon>Streptomycetaceae</taxon>
        <taxon>Streptomyces</taxon>
    </lineage>
</organism>
<dbReference type="EMBL" id="CP009922">
    <property type="protein sequence ID" value="AKG46017.1"/>
    <property type="molecule type" value="Genomic_DNA"/>
</dbReference>
<sequence length="281" mass="30513">MATTPPRAEAVLLLRLAGPLQAWGDRSTFNRRETRPTPTKSGVIGLLAAAAGRARQDPVDDLSHLGLGIRVDQPGSLLRDYHTVSDYRGTPLPQAGVSAKGIQKPTSPAKHTHVTTRYYLQDAVFLAAVAGPGELLDGLQHAVRNPAFPLALGRRSCPPTQPLCLGIRDTDTETALRETPWQVSRQARERYAARWRREHGAARSAVPATVPCPVTLDDPEGPDVLNDVPLSFDPLRRSFADRRVRHDWFSVPTGFPGRPGSGTPDSPEDATGHDPFALLGW</sequence>
<feature type="region of interest" description="Disordered" evidence="2">
    <location>
        <begin position="252"/>
        <end position="281"/>
    </location>
</feature>
<accession>A0A0F7FZE7</accession>
<evidence type="ECO:0000313" key="3">
    <source>
        <dbReference type="EMBL" id="AKG46017.1"/>
    </source>
</evidence>
<keyword evidence="1" id="KW-0051">Antiviral defense</keyword>
<evidence type="ECO:0000313" key="4">
    <source>
        <dbReference type="Proteomes" id="UP000034034"/>
    </source>
</evidence>
<name>A0A0F7FZE7_9ACTN</name>
<dbReference type="HOGENOM" id="CLU_084726_1_0_11"/>